<gene>
    <name evidence="2" type="ORF">VDGE_30410</name>
</gene>
<dbReference type="EMBL" id="RSDZ01000124">
    <property type="protein sequence ID" value="RXG42685.1"/>
    <property type="molecule type" value="Genomic_DNA"/>
</dbReference>
<comment type="caution">
    <text evidence="2">The sequence shown here is derived from an EMBL/GenBank/DDBJ whole genome shotgun (WGS) entry which is preliminary data.</text>
</comment>
<feature type="compositionally biased region" description="Basic and acidic residues" evidence="1">
    <location>
        <begin position="1"/>
        <end position="14"/>
    </location>
</feature>
<protein>
    <submittedName>
        <fullName evidence="2">Uncharacterized protein</fullName>
    </submittedName>
</protein>
<feature type="region of interest" description="Disordered" evidence="1">
    <location>
        <begin position="70"/>
        <end position="129"/>
    </location>
</feature>
<feature type="compositionally biased region" description="Basic and acidic residues" evidence="1">
    <location>
        <begin position="84"/>
        <end position="101"/>
    </location>
</feature>
<evidence type="ECO:0000313" key="2">
    <source>
        <dbReference type="EMBL" id="RXG42685.1"/>
    </source>
</evidence>
<evidence type="ECO:0000313" key="3">
    <source>
        <dbReference type="Proteomes" id="UP000288725"/>
    </source>
</evidence>
<organism evidence="2 3">
    <name type="scientific">Verticillium dahliae</name>
    <name type="common">Verticillium wilt</name>
    <dbReference type="NCBI Taxonomy" id="27337"/>
    <lineage>
        <taxon>Eukaryota</taxon>
        <taxon>Fungi</taxon>
        <taxon>Dikarya</taxon>
        <taxon>Ascomycota</taxon>
        <taxon>Pezizomycotina</taxon>
        <taxon>Sordariomycetes</taxon>
        <taxon>Hypocreomycetidae</taxon>
        <taxon>Glomerellales</taxon>
        <taxon>Plectosphaerellaceae</taxon>
        <taxon>Verticillium</taxon>
    </lineage>
</organism>
<sequence>MDPEEDSKRYKDLSDYSEPFQHNEPDGKPPAQQNNSAVTEDPFNYGAFRYNEPDGKAEDLDLLRASDVRAKSLQSASATQKKRVALDTESLERDNSRHGLEWENANKAAKTTLKQSKIKSQDSSDATQNVTGNYVKDFPEDFAVSWSAMLGQNAAAMEYQKKLENGTREPEQGDEDIASFDESFPKLESTIEPQVFTPALHKIEPALNRGSSLLDSQKRADRLRTLADPYSTEPQGLELSYLQECGGKATGPTFVRTYGTVSDAVSAAATQAKAASKAAEPAKEAAPEPSYYKILAFDPTTNSISTAETSSLAIDSSVPLTPPEAMMRLSNPVKFFPHLAPLQAQGYEIVSGNGDVLVFRKVRNAQQGTISTHSTTEQATRYQPPRVNPIDMMGSQPVTPHSYSASPTGFVNFEDDSAEVDQKPPPPYRGGYGASGAGPAASGFAADEEPKRAGKTKKVLLGAAWVGGISYAFGTVGQYFRTGGADGKGPGGRL</sequence>
<feature type="region of interest" description="Disordered" evidence="1">
    <location>
        <begin position="416"/>
        <end position="452"/>
    </location>
</feature>
<accession>A0A444RNM8</accession>
<reference evidence="2 3" key="1">
    <citation type="submission" date="2018-12" db="EMBL/GenBank/DDBJ databases">
        <title>Genome of Verticillium dahliae isolate Getta Getta.</title>
        <authorList>
            <person name="Gardiner D.M."/>
        </authorList>
    </citation>
    <scope>NUCLEOTIDE SEQUENCE [LARGE SCALE GENOMIC DNA]</scope>
    <source>
        <strain evidence="2 3">Getta Getta</strain>
    </source>
</reference>
<feature type="region of interest" description="Disordered" evidence="1">
    <location>
        <begin position="1"/>
        <end position="52"/>
    </location>
</feature>
<dbReference type="Proteomes" id="UP000288725">
    <property type="component" value="Chromosome 2"/>
</dbReference>
<proteinExistence type="predicted"/>
<name>A0A444RNM8_VERDA</name>
<evidence type="ECO:0000256" key="1">
    <source>
        <dbReference type="SAM" id="MobiDB-lite"/>
    </source>
</evidence>
<dbReference type="AlphaFoldDB" id="A0A444RNM8"/>